<sequence length="332" mass="36350">MVRRAHEPHRPRHGHRPVPVVPARRRGRAGRRLDRGDDVTDTQPLVRAGSTSHGAVELSVTPELAGWQHSGLVVVRLGAGDTYEHHLEHDEAMVVSLSGAARVSVDEEDFDLVGRRDVFSGPSDVVYAGRGSTVSLASAEGGRFAIATARCERRLPAAYLPASRVPVELRGAGQASRQVHNFGVPGVLDADRMIACEVITPGGNWSSYPPHKHDEERDGAETQLEEIYYFEVADGPAGPGMAYQRVYGHERSTTDVLAEVRTGDVVLIPDGWHGPSMAVPGYDLYFLNVMAGPGQVRAWLICDDPAHAWVRDTWTHQPIDPRLPLHEQERTS</sequence>
<dbReference type="InterPro" id="IPR024203">
    <property type="entry name" value="Deoxy-glucuronate_isom_IolB"/>
</dbReference>
<keyword evidence="1 3" id="KW-0413">Isomerase</keyword>
<name>A0A3N6X2M5_9ACTN</name>
<dbReference type="SUPFAM" id="SSF51182">
    <property type="entry name" value="RmlC-like cupins"/>
    <property type="match status" value="1"/>
</dbReference>
<proteinExistence type="predicted"/>
<dbReference type="EMBL" id="RQJX01000007">
    <property type="protein sequence ID" value="RQN08365.1"/>
    <property type="molecule type" value="Genomic_DNA"/>
</dbReference>
<dbReference type="GO" id="GO:0019310">
    <property type="term" value="P:inositol catabolic process"/>
    <property type="evidence" value="ECO:0007669"/>
    <property type="project" value="InterPro"/>
</dbReference>
<gene>
    <name evidence="3" type="primary">iolB</name>
    <name evidence="3" type="ORF">EHW97_07095</name>
</gene>
<evidence type="ECO:0000256" key="2">
    <source>
        <dbReference type="SAM" id="MobiDB-lite"/>
    </source>
</evidence>
<dbReference type="AlphaFoldDB" id="A0A3N6X2M5"/>
<accession>A0A3N6X2M5</accession>
<dbReference type="Gene3D" id="2.60.120.10">
    <property type="entry name" value="Jelly Rolls"/>
    <property type="match status" value="2"/>
</dbReference>
<keyword evidence="4" id="KW-1185">Reference proteome</keyword>
<evidence type="ECO:0000256" key="1">
    <source>
        <dbReference type="ARBA" id="ARBA00023235"/>
    </source>
</evidence>
<organism evidence="3 4">
    <name type="scientific">Aeromicrobium camelliae</name>
    <dbReference type="NCBI Taxonomy" id="1538144"/>
    <lineage>
        <taxon>Bacteria</taxon>
        <taxon>Bacillati</taxon>
        <taxon>Actinomycetota</taxon>
        <taxon>Actinomycetes</taxon>
        <taxon>Propionibacteriales</taxon>
        <taxon>Nocardioidaceae</taxon>
        <taxon>Aeromicrobium</taxon>
    </lineage>
</organism>
<evidence type="ECO:0000313" key="3">
    <source>
        <dbReference type="EMBL" id="RQN08365.1"/>
    </source>
</evidence>
<dbReference type="Pfam" id="PF04962">
    <property type="entry name" value="KduI"/>
    <property type="match status" value="1"/>
</dbReference>
<dbReference type="PANTHER" id="PTHR39193">
    <property type="entry name" value="5-DEOXY-GLUCURONATE ISOMERASE"/>
    <property type="match status" value="1"/>
</dbReference>
<feature type="compositionally biased region" description="Basic residues" evidence="2">
    <location>
        <begin position="1"/>
        <end position="16"/>
    </location>
</feature>
<dbReference type="InterPro" id="IPR011051">
    <property type="entry name" value="RmlC_Cupin_sf"/>
</dbReference>
<dbReference type="Proteomes" id="UP000275225">
    <property type="component" value="Unassembled WGS sequence"/>
</dbReference>
<dbReference type="PANTHER" id="PTHR39193:SF1">
    <property type="entry name" value="5-DEOXY-GLUCURONATE ISOMERASE"/>
    <property type="match status" value="1"/>
</dbReference>
<dbReference type="GO" id="GO:0008880">
    <property type="term" value="F:glucuronate isomerase activity"/>
    <property type="evidence" value="ECO:0007669"/>
    <property type="project" value="InterPro"/>
</dbReference>
<feature type="region of interest" description="Disordered" evidence="2">
    <location>
        <begin position="1"/>
        <end position="54"/>
    </location>
</feature>
<protein>
    <submittedName>
        <fullName evidence="3">5-deoxy-glucuronate isomerase</fullName>
        <ecNumber evidence="3">5.3.1.30</ecNumber>
    </submittedName>
</protein>
<dbReference type="EC" id="5.3.1.30" evidence="3"/>
<dbReference type="OrthoDB" id="9799936at2"/>
<dbReference type="GO" id="GO:0102482">
    <property type="term" value="F:5-deoxy-D-glucuronate isomerase activity"/>
    <property type="evidence" value="ECO:0007669"/>
    <property type="project" value="UniProtKB-EC"/>
</dbReference>
<dbReference type="InterPro" id="IPR014710">
    <property type="entry name" value="RmlC-like_jellyroll"/>
</dbReference>
<dbReference type="NCBIfam" id="TIGR04378">
    <property type="entry name" value="myo_inos_iolB"/>
    <property type="match status" value="1"/>
</dbReference>
<comment type="caution">
    <text evidence="3">The sequence shown here is derived from an EMBL/GenBank/DDBJ whole genome shotgun (WGS) entry which is preliminary data.</text>
</comment>
<dbReference type="InterPro" id="IPR021120">
    <property type="entry name" value="KduI/IolB_isomerase"/>
</dbReference>
<reference evidence="3 4" key="1">
    <citation type="submission" date="2018-11" db="EMBL/GenBank/DDBJ databases">
        <authorList>
            <person name="Li F."/>
        </authorList>
    </citation>
    <scope>NUCLEOTIDE SEQUENCE [LARGE SCALE GENOMIC DNA]</scope>
    <source>
        <strain evidence="3 4">YS17T</strain>
    </source>
</reference>
<evidence type="ECO:0000313" key="4">
    <source>
        <dbReference type="Proteomes" id="UP000275225"/>
    </source>
</evidence>